<dbReference type="SUPFAM" id="SSF64153">
    <property type="entry name" value="YjeF N-terminal domain-like"/>
    <property type="match status" value="1"/>
</dbReference>
<dbReference type="AlphaFoldDB" id="A0A1M6GB67"/>
<keyword evidence="1" id="KW-0413">Isomerase</keyword>
<keyword evidence="1" id="KW-0630">Potassium</keyword>
<dbReference type="EC" id="5.1.99.6" evidence="1"/>
<dbReference type="Proteomes" id="UP000184543">
    <property type="component" value="Unassembled WGS sequence"/>
</dbReference>
<dbReference type="GO" id="GO:0000166">
    <property type="term" value="F:nucleotide binding"/>
    <property type="evidence" value="ECO:0007669"/>
    <property type="project" value="UniProtKB-KW"/>
</dbReference>
<reference evidence="4" key="1">
    <citation type="submission" date="2016-11" db="EMBL/GenBank/DDBJ databases">
        <authorList>
            <person name="Varghese N."/>
            <person name="Submissions S."/>
        </authorList>
    </citation>
    <scope>NUCLEOTIDE SEQUENCE [LARGE SCALE GENOMIC DNA]</scope>
    <source>
        <strain evidence="4">DSM 19858</strain>
    </source>
</reference>
<dbReference type="GO" id="GO:0003729">
    <property type="term" value="F:mRNA binding"/>
    <property type="evidence" value="ECO:0007669"/>
    <property type="project" value="TreeGrafter"/>
</dbReference>
<proteinExistence type="inferred from homology"/>
<dbReference type="OrthoDB" id="9806925at2"/>
<comment type="catalytic activity">
    <reaction evidence="1">
        <text>(6R)-NADPHX = (6S)-NADPHX</text>
        <dbReference type="Rhea" id="RHEA:32227"/>
        <dbReference type="ChEBI" id="CHEBI:64076"/>
        <dbReference type="ChEBI" id="CHEBI:64077"/>
        <dbReference type="EC" id="5.1.99.6"/>
    </reaction>
</comment>
<dbReference type="PROSITE" id="PS51385">
    <property type="entry name" value="YJEF_N"/>
    <property type="match status" value="1"/>
</dbReference>
<dbReference type="HAMAP" id="MF_01966">
    <property type="entry name" value="NADHX_epimerase"/>
    <property type="match status" value="1"/>
</dbReference>
<dbReference type="EMBL" id="FQYU01000002">
    <property type="protein sequence ID" value="SHJ07196.1"/>
    <property type="molecule type" value="Genomic_DNA"/>
</dbReference>
<feature type="binding site" evidence="1">
    <location>
        <position position="73"/>
    </location>
    <ligand>
        <name>K(+)</name>
        <dbReference type="ChEBI" id="CHEBI:29103"/>
    </ligand>
</feature>
<evidence type="ECO:0000313" key="3">
    <source>
        <dbReference type="EMBL" id="SHJ07196.1"/>
    </source>
</evidence>
<sequence>MGTYIKNSHTDFPKIDTLQMIEVDRLMVDEYHIGLIQMMENAGRCLAILTKERFFNGDVEGKNIVVLAGTGGNGGGALVAARRLHNWGANVKVFVTAEAKKFTPIPLHQYKILRRMGGSIQLASEINGQKSPDAIIDGIIGYSLKGKPRGNAAAMIHWANGQKVPIIALDTPSGLDLTSGRRFGATIDAAATLTLAMPKKGLFVEGVKAVVGELYLGDIGVPIELYREKSLGLDPTNGFRYSDIVRLY</sequence>
<dbReference type="PANTHER" id="PTHR13612">
    <property type="entry name" value="ENHANCER OF MRNA-DECAPPING PROTEIN 3"/>
    <property type="match status" value="1"/>
</dbReference>
<keyword evidence="4" id="KW-1185">Reference proteome</keyword>
<dbReference type="RefSeq" id="WP_072992005.1">
    <property type="nucleotide sequence ID" value="NZ_FQYU01000002.1"/>
</dbReference>
<comment type="catalytic activity">
    <reaction evidence="1">
        <text>(6R)-NADHX = (6S)-NADHX</text>
        <dbReference type="Rhea" id="RHEA:32215"/>
        <dbReference type="ChEBI" id="CHEBI:64074"/>
        <dbReference type="ChEBI" id="CHEBI:64075"/>
        <dbReference type="EC" id="5.1.99.6"/>
    </reaction>
</comment>
<organism evidence="3 4">
    <name type="scientific">Pseudozobellia thermophila</name>
    <dbReference type="NCBI Taxonomy" id="192903"/>
    <lineage>
        <taxon>Bacteria</taxon>
        <taxon>Pseudomonadati</taxon>
        <taxon>Bacteroidota</taxon>
        <taxon>Flavobacteriia</taxon>
        <taxon>Flavobacteriales</taxon>
        <taxon>Flavobacteriaceae</taxon>
        <taxon>Pseudozobellia</taxon>
    </lineage>
</organism>
<comment type="function">
    <text evidence="1">Catalyzes the epimerization of the S- and R-forms of NAD(P)HX, a damaged form of NAD(P)H that is a result of enzymatic or heat-dependent hydration. This is a prerequisite for the S-specific NAD(P)H-hydrate dehydratase to allow the repair of both epimers of NAD(P)HX.</text>
</comment>
<name>A0A1M6GB67_9FLAO</name>
<evidence type="ECO:0000259" key="2">
    <source>
        <dbReference type="PROSITE" id="PS51385"/>
    </source>
</evidence>
<dbReference type="InterPro" id="IPR036652">
    <property type="entry name" value="YjeF_N_dom_sf"/>
</dbReference>
<keyword evidence="1" id="KW-0479">Metal-binding</keyword>
<keyword evidence="1" id="KW-0521">NADP</keyword>
<feature type="binding site" evidence="1">
    <location>
        <begin position="141"/>
        <end position="147"/>
    </location>
    <ligand>
        <name>(6S)-NADPHX</name>
        <dbReference type="ChEBI" id="CHEBI:64076"/>
    </ligand>
</feature>
<dbReference type="GO" id="GO:0046872">
    <property type="term" value="F:metal ion binding"/>
    <property type="evidence" value="ECO:0007669"/>
    <property type="project" value="UniProtKB-KW"/>
</dbReference>
<keyword evidence="1" id="KW-0520">NAD</keyword>
<feature type="binding site" evidence="1">
    <location>
        <position position="173"/>
    </location>
    <ligand>
        <name>K(+)</name>
        <dbReference type="ChEBI" id="CHEBI:29103"/>
    </ligand>
</feature>
<comment type="cofactor">
    <cofactor evidence="1">
        <name>K(+)</name>
        <dbReference type="ChEBI" id="CHEBI:29103"/>
    </cofactor>
    <text evidence="1">Binds 1 potassium ion per subunit.</text>
</comment>
<feature type="domain" description="YjeF N-terminal" evidence="2">
    <location>
        <begin position="20"/>
        <end position="227"/>
    </location>
</feature>
<dbReference type="GO" id="GO:0033962">
    <property type="term" value="P:P-body assembly"/>
    <property type="evidence" value="ECO:0007669"/>
    <property type="project" value="TreeGrafter"/>
</dbReference>
<gene>
    <name evidence="1" type="primary">nnrE</name>
    <name evidence="3" type="ORF">SAMN04488513_102747</name>
</gene>
<keyword evidence="1" id="KW-0547">Nucleotide-binding</keyword>
<dbReference type="GO" id="GO:0031087">
    <property type="term" value="P:deadenylation-independent decapping of nuclear-transcribed mRNA"/>
    <property type="evidence" value="ECO:0007669"/>
    <property type="project" value="TreeGrafter"/>
</dbReference>
<feature type="binding site" evidence="1">
    <location>
        <position position="137"/>
    </location>
    <ligand>
        <name>K(+)</name>
        <dbReference type="ChEBI" id="CHEBI:29103"/>
    </ligand>
</feature>
<dbReference type="STRING" id="192903.SAMN04488513_102747"/>
<evidence type="ECO:0000256" key="1">
    <source>
        <dbReference type="HAMAP-Rule" id="MF_01966"/>
    </source>
</evidence>
<protein>
    <recommendedName>
        <fullName evidence="1">NAD(P)H-hydrate epimerase</fullName>
        <ecNumber evidence="1">5.1.99.6</ecNumber>
    </recommendedName>
    <alternativeName>
        <fullName evidence="1">NAD(P)HX epimerase</fullName>
    </alternativeName>
</protein>
<evidence type="ECO:0000313" key="4">
    <source>
        <dbReference type="Proteomes" id="UP000184543"/>
    </source>
</evidence>
<dbReference type="Pfam" id="PF03853">
    <property type="entry name" value="YjeF_N"/>
    <property type="match status" value="1"/>
</dbReference>
<dbReference type="Gene3D" id="3.40.50.10260">
    <property type="entry name" value="YjeF N-terminal domain"/>
    <property type="match status" value="1"/>
</dbReference>
<dbReference type="GO" id="GO:0052856">
    <property type="term" value="F:NAD(P)HX epimerase activity"/>
    <property type="evidence" value="ECO:0007669"/>
    <property type="project" value="UniProtKB-UniRule"/>
</dbReference>
<dbReference type="InterPro" id="IPR004443">
    <property type="entry name" value="YjeF_N_dom"/>
</dbReference>
<dbReference type="GO" id="GO:0000932">
    <property type="term" value="C:P-body"/>
    <property type="evidence" value="ECO:0007669"/>
    <property type="project" value="TreeGrafter"/>
</dbReference>
<accession>A0A1M6GB67</accession>
<comment type="caution">
    <text evidence="1">Lacks conserved residue(s) required for the propagation of feature annotation.</text>
</comment>
<comment type="similarity">
    <text evidence="1">Belongs to the NnrE/AIBP family.</text>
</comment>
<feature type="binding site" evidence="1">
    <location>
        <begin position="72"/>
        <end position="76"/>
    </location>
    <ligand>
        <name>(6S)-NADPHX</name>
        <dbReference type="ChEBI" id="CHEBI:64076"/>
    </ligand>
</feature>
<dbReference type="NCBIfam" id="TIGR00197">
    <property type="entry name" value="yjeF_nterm"/>
    <property type="match status" value="1"/>
</dbReference>
<dbReference type="PANTHER" id="PTHR13612:SF0">
    <property type="entry name" value="ENHANCER OF MRNA-DECAPPING PROTEIN 3"/>
    <property type="match status" value="1"/>
</dbReference>
<feature type="binding site" evidence="1">
    <location>
        <position position="170"/>
    </location>
    <ligand>
        <name>(6S)-NADPHX</name>
        <dbReference type="ChEBI" id="CHEBI:64076"/>
    </ligand>
</feature>